<dbReference type="PANTHER" id="PTHR40588">
    <property type="entry name" value="MRNA INTERFERASE TOXIN YAFQ"/>
    <property type="match status" value="1"/>
</dbReference>
<evidence type="ECO:0000313" key="2">
    <source>
        <dbReference type="EMBL" id="OCL95728.1"/>
    </source>
</evidence>
<dbReference type="InterPro" id="IPR004386">
    <property type="entry name" value="Toxin_YafQ-like"/>
</dbReference>
<protein>
    <submittedName>
        <fullName evidence="2">mRNA interferase YafQ</fullName>
        <ecNumber evidence="2">3.1.-.-</ecNumber>
    </submittedName>
</protein>
<keyword evidence="3" id="KW-1185">Reference proteome</keyword>
<dbReference type="Pfam" id="PF15738">
    <property type="entry name" value="YafQ_toxin"/>
    <property type="match status" value="1"/>
</dbReference>
<organism evidence="2 3">
    <name type="scientific">Aliarcobacter thereius LMG 24486</name>
    <dbReference type="NCBI Taxonomy" id="1032240"/>
    <lineage>
        <taxon>Bacteria</taxon>
        <taxon>Pseudomonadati</taxon>
        <taxon>Campylobacterota</taxon>
        <taxon>Epsilonproteobacteria</taxon>
        <taxon>Campylobacterales</taxon>
        <taxon>Arcobacteraceae</taxon>
        <taxon>Aliarcobacter</taxon>
    </lineage>
</organism>
<name>A0A1C7WQ75_9BACT</name>
<dbReference type="RefSeq" id="WP_066390238.1">
    <property type="nucleotide sequence ID" value="NZ_CP035926.1"/>
</dbReference>
<gene>
    <name evidence="2" type="primary">yafQ_1</name>
    <name evidence="2" type="ORF">AA347_01208</name>
</gene>
<comment type="caution">
    <text evidence="2">The sequence shown here is derived from an EMBL/GenBank/DDBJ whole genome shotgun (WGS) entry which is preliminary data.</text>
</comment>
<dbReference type="SUPFAM" id="SSF143011">
    <property type="entry name" value="RelE-like"/>
    <property type="match status" value="1"/>
</dbReference>
<dbReference type="EMBL" id="LLKQ01000001">
    <property type="protein sequence ID" value="OCL95728.1"/>
    <property type="molecule type" value="Genomic_DNA"/>
</dbReference>
<reference evidence="2 3" key="1">
    <citation type="submission" date="2015-10" db="EMBL/GenBank/DDBJ databases">
        <authorList>
            <person name="Rovetto F.F."/>
            <person name="Cocolin L.L."/>
            <person name="Illeghems K.K."/>
            <person name="Van Nieuwerbuegh F.F."/>
            <person name="Houf K.K."/>
        </authorList>
    </citation>
    <scope>NUCLEOTIDE SEQUENCE [LARGE SCALE GENOMIC DNA]</scope>
    <source>
        <strain evidence="2 3">LMG 24486</strain>
    </source>
</reference>
<keyword evidence="2" id="KW-0378">Hydrolase</keyword>
<dbReference type="PANTHER" id="PTHR40588:SF1">
    <property type="entry name" value="MRNA INTERFERASE TOXIN YAFQ"/>
    <property type="match status" value="1"/>
</dbReference>
<keyword evidence="1" id="KW-1277">Toxin-antitoxin system</keyword>
<evidence type="ECO:0000256" key="1">
    <source>
        <dbReference type="ARBA" id="ARBA00022649"/>
    </source>
</evidence>
<accession>A0A1C7WQ75</accession>
<dbReference type="GO" id="GO:0016787">
    <property type="term" value="F:hydrolase activity"/>
    <property type="evidence" value="ECO:0007669"/>
    <property type="project" value="UniProtKB-KW"/>
</dbReference>
<dbReference type="PIRSF" id="PIRSF006156">
    <property type="entry name" value="YafQ"/>
    <property type="match status" value="1"/>
</dbReference>
<dbReference type="Proteomes" id="UP000092987">
    <property type="component" value="Unassembled WGS sequence"/>
</dbReference>
<proteinExistence type="predicted"/>
<dbReference type="InterPro" id="IPR035093">
    <property type="entry name" value="RelE/ParE_toxin_dom_sf"/>
</dbReference>
<sequence>MYKLFRTKQFIKDYGKTKLSDKHYEKYIKFVSLLLENKKLPSEALDHELVGNYLGFRECHISGDMLLIYIIEDGYLKLTRIGTHNQLFNS</sequence>
<dbReference type="InterPro" id="IPR007712">
    <property type="entry name" value="RelE/ParE_toxin"/>
</dbReference>
<dbReference type="Gene3D" id="3.30.2310.20">
    <property type="entry name" value="RelE-like"/>
    <property type="match status" value="1"/>
</dbReference>
<dbReference type="NCBIfam" id="TIGR02385">
    <property type="entry name" value="RelE_StbE"/>
    <property type="match status" value="1"/>
</dbReference>
<evidence type="ECO:0000313" key="3">
    <source>
        <dbReference type="Proteomes" id="UP000092987"/>
    </source>
</evidence>
<dbReference type="EC" id="3.1.-.-" evidence="2"/>